<protein>
    <submittedName>
        <fullName evidence="1">Uncharacterized protein</fullName>
    </submittedName>
</protein>
<dbReference type="Proteomes" id="UP001233999">
    <property type="component" value="Unassembled WGS sequence"/>
</dbReference>
<comment type="caution">
    <text evidence="1">The sequence shown here is derived from an EMBL/GenBank/DDBJ whole genome shotgun (WGS) entry which is preliminary data.</text>
</comment>
<gene>
    <name evidence="1" type="ORF">L9F63_001998</name>
</gene>
<accession>A0AAD8A435</accession>
<evidence type="ECO:0000313" key="2">
    <source>
        <dbReference type="Proteomes" id="UP001233999"/>
    </source>
</evidence>
<sequence length="53" mass="6076">HLQRGGCTVHQATARHWGYERWVTAPVRFEIAEMLSACVLAKTIASTKIHMRR</sequence>
<proteinExistence type="predicted"/>
<dbReference type="EMBL" id="JASPKZ010003868">
    <property type="protein sequence ID" value="KAJ9591392.1"/>
    <property type="molecule type" value="Genomic_DNA"/>
</dbReference>
<organism evidence="1 2">
    <name type="scientific">Diploptera punctata</name>
    <name type="common">Pacific beetle cockroach</name>
    <dbReference type="NCBI Taxonomy" id="6984"/>
    <lineage>
        <taxon>Eukaryota</taxon>
        <taxon>Metazoa</taxon>
        <taxon>Ecdysozoa</taxon>
        <taxon>Arthropoda</taxon>
        <taxon>Hexapoda</taxon>
        <taxon>Insecta</taxon>
        <taxon>Pterygota</taxon>
        <taxon>Neoptera</taxon>
        <taxon>Polyneoptera</taxon>
        <taxon>Dictyoptera</taxon>
        <taxon>Blattodea</taxon>
        <taxon>Blaberoidea</taxon>
        <taxon>Blaberidae</taxon>
        <taxon>Diplopterinae</taxon>
        <taxon>Diploptera</taxon>
    </lineage>
</organism>
<evidence type="ECO:0000313" key="1">
    <source>
        <dbReference type="EMBL" id="KAJ9591392.1"/>
    </source>
</evidence>
<feature type="non-terminal residue" evidence="1">
    <location>
        <position position="1"/>
    </location>
</feature>
<reference evidence="1" key="1">
    <citation type="journal article" date="2023" name="IScience">
        <title>Live-bearing cockroach genome reveals convergent evolutionary mechanisms linked to viviparity in insects and beyond.</title>
        <authorList>
            <person name="Fouks B."/>
            <person name="Harrison M.C."/>
            <person name="Mikhailova A.A."/>
            <person name="Marchal E."/>
            <person name="English S."/>
            <person name="Carruthers M."/>
            <person name="Jennings E.C."/>
            <person name="Chiamaka E.L."/>
            <person name="Frigard R.A."/>
            <person name="Pippel M."/>
            <person name="Attardo G.M."/>
            <person name="Benoit J.B."/>
            <person name="Bornberg-Bauer E."/>
            <person name="Tobe S.S."/>
        </authorList>
    </citation>
    <scope>NUCLEOTIDE SEQUENCE</scope>
    <source>
        <strain evidence="1">Stay&amp;Tobe</strain>
    </source>
</reference>
<reference evidence="1" key="2">
    <citation type="submission" date="2023-05" db="EMBL/GenBank/DDBJ databases">
        <authorList>
            <person name="Fouks B."/>
        </authorList>
    </citation>
    <scope>NUCLEOTIDE SEQUENCE</scope>
    <source>
        <strain evidence="1">Stay&amp;Tobe</strain>
        <tissue evidence="1">Testes</tissue>
    </source>
</reference>
<dbReference type="AlphaFoldDB" id="A0AAD8A435"/>
<feature type="non-terminal residue" evidence="1">
    <location>
        <position position="53"/>
    </location>
</feature>
<keyword evidence="2" id="KW-1185">Reference proteome</keyword>
<name>A0AAD8A435_DIPPU</name>